<feature type="signal peptide" evidence="2">
    <location>
        <begin position="1"/>
        <end position="27"/>
    </location>
</feature>
<feature type="region of interest" description="Disordered" evidence="1">
    <location>
        <begin position="96"/>
        <end position="119"/>
    </location>
</feature>
<proteinExistence type="predicted"/>
<name>A0ABP9K0S7_9ACTN</name>
<protein>
    <recommendedName>
        <fullName evidence="3">Deoxyribonuclease NucA/NucB domain-containing protein</fullName>
    </recommendedName>
</protein>
<gene>
    <name evidence="4" type="ORF">GCM10023336_11240</name>
</gene>
<keyword evidence="5" id="KW-1185">Reference proteome</keyword>
<accession>A0ABP9K0S7</accession>
<evidence type="ECO:0000256" key="1">
    <source>
        <dbReference type="SAM" id="MobiDB-lite"/>
    </source>
</evidence>
<reference evidence="5" key="1">
    <citation type="journal article" date="2019" name="Int. J. Syst. Evol. Microbiol.">
        <title>The Global Catalogue of Microorganisms (GCM) 10K type strain sequencing project: providing services to taxonomists for standard genome sequencing and annotation.</title>
        <authorList>
            <consortium name="The Broad Institute Genomics Platform"/>
            <consortium name="The Broad Institute Genome Sequencing Center for Infectious Disease"/>
            <person name="Wu L."/>
            <person name="Ma J."/>
        </authorList>
    </citation>
    <scope>NUCLEOTIDE SEQUENCE [LARGE SCALE GENOMIC DNA]</scope>
    <source>
        <strain evidence="5">JCM 18410</strain>
    </source>
</reference>
<evidence type="ECO:0000313" key="4">
    <source>
        <dbReference type="EMBL" id="GAA5046582.1"/>
    </source>
</evidence>
<dbReference type="Proteomes" id="UP001500124">
    <property type="component" value="Unassembled WGS sequence"/>
</dbReference>
<feature type="chain" id="PRO_5045831940" description="Deoxyribonuclease NucA/NucB domain-containing protein" evidence="2">
    <location>
        <begin position="28"/>
        <end position="470"/>
    </location>
</feature>
<evidence type="ECO:0000256" key="2">
    <source>
        <dbReference type="SAM" id="SignalP"/>
    </source>
</evidence>
<evidence type="ECO:0000313" key="5">
    <source>
        <dbReference type="Proteomes" id="UP001500124"/>
    </source>
</evidence>
<organism evidence="4 5">
    <name type="scientific">Streptomyces similanensis</name>
    <dbReference type="NCBI Taxonomy" id="1274988"/>
    <lineage>
        <taxon>Bacteria</taxon>
        <taxon>Bacillati</taxon>
        <taxon>Actinomycetota</taxon>
        <taxon>Actinomycetes</taxon>
        <taxon>Kitasatosporales</taxon>
        <taxon>Streptomycetaceae</taxon>
        <taxon>Streptomyces</taxon>
    </lineage>
</organism>
<dbReference type="Pfam" id="PF14040">
    <property type="entry name" value="DNase_NucA_NucB"/>
    <property type="match status" value="1"/>
</dbReference>
<dbReference type="EMBL" id="BAABKC010000013">
    <property type="protein sequence ID" value="GAA5046582.1"/>
    <property type="molecule type" value="Genomic_DNA"/>
</dbReference>
<keyword evidence="2" id="KW-0732">Signal</keyword>
<comment type="caution">
    <text evidence="4">The sequence shown here is derived from an EMBL/GenBank/DDBJ whole genome shotgun (WGS) entry which is preliminary data.</text>
</comment>
<dbReference type="InterPro" id="IPR029476">
    <property type="entry name" value="DNase_NucA_NucB"/>
</dbReference>
<evidence type="ECO:0000259" key="3">
    <source>
        <dbReference type="Pfam" id="PF14040"/>
    </source>
</evidence>
<feature type="domain" description="Deoxyribonuclease NucA/NucB" evidence="3">
    <location>
        <begin position="380"/>
        <end position="459"/>
    </location>
</feature>
<sequence length="470" mass="49680">MRRLAGQIAAVMLPVAAVTAMPSAASADGVGDLRVETYVLPVGAAKPALGELQDGDGLARLRQLAAASEPHAQIPQETVGPAASYASLARRPAGTPAAVDRVRGRSASVAAPQATAPEPARTMTFAECKKGLGSDKKFFVKSRFAVCDGASFLQTWVQNNRPVGESMFNVRVIGTIPANSRTITFQYFFTDFVTTGKTGAASMPITTKGNIPQSWPSRVRYARGGNLPASSRTFAQLKATGTFKEAVTAAPGQGSSGTTDLIFAVYEPAVSYTAPAPWKLSGSTGGKLFMLAPRWDAATYLANSTGGGNPAKKGAATFSYATGLTLSARQGAQEQAEAAHIRQAFLVPQDTKPYMSAKKVPGQTAADPLHRTVSSARIDKNRGEAVKQCKRYWGPDYASGGKECDEYPFASTYEGAAQPQYDPDAKKFNFSAKPISRDDNQAGGLILKSFYAKNRIIDGLEDGFVVQVIA</sequence>